<organism evidence="1 2">
    <name type="scientific">Geobacillus subterraneus</name>
    <dbReference type="NCBI Taxonomy" id="129338"/>
    <lineage>
        <taxon>Bacteria</taxon>
        <taxon>Bacillati</taxon>
        <taxon>Bacillota</taxon>
        <taxon>Bacilli</taxon>
        <taxon>Bacillales</taxon>
        <taxon>Anoxybacillaceae</taxon>
        <taxon>Geobacillus</taxon>
    </lineage>
</organism>
<evidence type="ECO:0000313" key="1">
    <source>
        <dbReference type="EMBL" id="BBW96630.1"/>
    </source>
</evidence>
<dbReference type="AlphaFoldDB" id="A0A679FL29"/>
<sequence>MVVTSFFHQPSKEERDIAKDLEKIMENLENGNALAFHDEPLDEETKRLLQISLENSMRLAKELAKKKFIPRKQK</sequence>
<name>A0A679FL29_9BACL</name>
<reference evidence="2" key="1">
    <citation type="journal article" date="2020" name="Microbiol. Resour. Announc.">
        <title>Complete Genome Sequence of Geobacillus sp. Strain E55-1, Isolated from Mine Geyser in Japan.</title>
        <authorList>
            <person name="Miyazaki K."/>
            <person name="Hase E."/>
            <person name="Tokito N."/>
        </authorList>
    </citation>
    <scope>NUCLEOTIDE SEQUENCE [LARGE SCALE GENOMIC DNA]</scope>
    <source>
        <strain evidence="2">E55-1</strain>
    </source>
</reference>
<protein>
    <submittedName>
        <fullName evidence="1">Uncharacterized protein</fullName>
    </submittedName>
</protein>
<accession>A0A679FL29</accession>
<keyword evidence="2" id="KW-1185">Reference proteome</keyword>
<gene>
    <name evidence="1" type="ORF">GsuE55_14630</name>
</gene>
<dbReference type="Proteomes" id="UP000501421">
    <property type="component" value="Chromosome"/>
</dbReference>
<dbReference type="EMBL" id="AP022557">
    <property type="protein sequence ID" value="BBW96630.1"/>
    <property type="molecule type" value="Genomic_DNA"/>
</dbReference>
<evidence type="ECO:0000313" key="2">
    <source>
        <dbReference type="Proteomes" id="UP000501421"/>
    </source>
</evidence>
<proteinExistence type="predicted"/>